<feature type="transmembrane region" description="Helical" evidence="4">
    <location>
        <begin position="228"/>
        <end position="250"/>
    </location>
</feature>
<organism evidence="6 7">
    <name type="scientific">Scomber scombrus</name>
    <name type="common">Atlantic mackerel</name>
    <name type="synonym">Scomber vernalis</name>
    <dbReference type="NCBI Taxonomy" id="13677"/>
    <lineage>
        <taxon>Eukaryota</taxon>
        <taxon>Metazoa</taxon>
        <taxon>Chordata</taxon>
        <taxon>Craniata</taxon>
        <taxon>Vertebrata</taxon>
        <taxon>Euteleostomi</taxon>
        <taxon>Actinopterygii</taxon>
        <taxon>Neopterygii</taxon>
        <taxon>Teleostei</taxon>
        <taxon>Neoteleostei</taxon>
        <taxon>Acanthomorphata</taxon>
        <taxon>Pelagiaria</taxon>
        <taxon>Scombriformes</taxon>
        <taxon>Scombridae</taxon>
        <taxon>Scomber</taxon>
    </lineage>
</organism>
<evidence type="ECO:0000259" key="5">
    <source>
        <dbReference type="PROSITE" id="PS50835"/>
    </source>
</evidence>
<gene>
    <name evidence="6" type="ORF">FSCOSCO3_A017175</name>
</gene>
<reference evidence="6 7" key="1">
    <citation type="submission" date="2024-01" db="EMBL/GenBank/DDBJ databases">
        <authorList>
            <person name="Alioto T."/>
            <person name="Alioto T."/>
            <person name="Gomez Garrido J."/>
        </authorList>
    </citation>
    <scope>NUCLEOTIDE SEQUENCE [LARGE SCALE GENOMIC DNA]</scope>
</reference>
<dbReference type="PANTHER" id="PTHR24100">
    <property type="entry name" value="BUTYROPHILIN"/>
    <property type="match status" value="1"/>
</dbReference>
<evidence type="ECO:0000256" key="1">
    <source>
        <dbReference type="ARBA" id="ARBA00004370"/>
    </source>
</evidence>
<keyword evidence="2 4" id="KW-0472">Membrane</keyword>
<dbReference type="AlphaFoldDB" id="A0AAV1QCQ1"/>
<accession>A0AAV1QCQ1</accession>
<dbReference type="SUPFAM" id="SSF48726">
    <property type="entry name" value="Immunoglobulin"/>
    <property type="match status" value="2"/>
</dbReference>
<evidence type="ECO:0000256" key="2">
    <source>
        <dbReference type="ARBA" id="ARBA00023136"/>
    </source>
</evidence>
<evidence type="ECO:0000313" key="7">
    <source>
        <dbReference type="Proteomes" id="UP001314229"/>
    </source>
</evidence>
<dbReference type="SMART" id="SM00406">
    <property type="entry name" value="IGv"/>
    <property type="match status" value="1"/>
</dbReference>
<dbReference type="InterPro" id="IPR050504">
    <property type="entry name" value="IgSF_BTN/MOG"/>
</dbReference>
<dbReference type="Pfam" id="PF07686">
    <property type="entry name" value="V-set"/>
    <property type="match status" value="1"/>
</dbReference>
<dbReference type="InterPro" id="IPR036179">
    <property type="entry name" value="Ig-like_dom_sf"/>
</dbReference>
<dbReference type="EMBL" id="CAWUFR010000777">
    <property type="protein sequence ID" value="CAK6981145.1"/>
    <property type="molecule type" value="Genomic_DNA"/>
</dbReference>
<feature type="non-terminal residue" evidence="6">
    <location>
        <position position="1"/>
    </location>
</feature>
<dbReference type="InterPro" id="IPR003599">
    <property type="entry name" value="Ig_sub"/>
</dbReference>
<proteinExistence type="predicted"/>
<dbReference type="PROSITE" id="PS50835">
    <property type="entry name" value="IG_LIKE"/>
    <property type="match status" value="2"/>
</dbReference>
<dbReference type="GO" id="GO:0050852">
    <property type="term" value="P:T cell receptor signaling pathway"/>
    <property type="evidence" value="ECO:0007669"/>
    <property type="project" value="TreeGrafter"/>
</dbReference>
<evidence type="ECO:0000256" key="3">
    <source>
        <dbReference type="ARBA" id="ARBA00023319"/>
    </source>
</evidence>
<dbReference type="InterPro" id="IPR013106">
    <property type="entry name" value="Ig_V-set"/>
</dbReference>
<name>A0AAV1QCQ1_SCOSC</name>
<dbReference type="GO" id="GO:0009897">
    <property type="term" value="C:external side of plasma membrane"/>
    <property type="evidence" value="ECO:0007669"/>
    <property type="project" value="TreeGrafter"/>
</dbReference>
<keyword evidence="4" id="KW-1133">Transmembrane helix</keyword>
<comment type="subcellular location">
    <subcellularLocation>
        <location evidence="1">Membrane</location>
    </subcellularLocation>
</comment>
<keyword evidence="4" id="KW-0812">Transmembrane</keyword>
<keyword evidence="7" id="KW-1185">Reference proteome</keyword>
<feature type="domain" description="Ig-like" evidence="5">
    <location>
        <begin position="1"/>
        <end position="68"/>
    </location>
</feature>
<dbReference type="GO" id="GO:0001817">
    <property type="term" value="P:regulation of cytokine production"/>
    <property type="evidence" value="ECO:0007669"/>
    <property type="project" value="TreeGrafter"/>
</dbReference>
<protein>
    <submittedName>
        <fullName evidence="6">Titin-like, partial</fullName>
    </submittedName>
</protein>
<comment type="caution">
    <text evidence="6">The sequence shown here is derived from an EMBL/GenBank/DDBJ whole genome shotgun (WGS) entry which is preliminary data.</text>
</comment>
<dbReference type="GO" id="GO:0005102">
    <property type="term" value="F:signaling receptor binding"/>
    <property type="evidence" value="ECO:0007669"/>
    <property type="project" value="TreeGrafter"/>
</dbReference>
<feature type="domain" description="Ig-like" evidence="5">
    <location>
        <begin position="102"/>
        <end position="201"/>
    </location>
</feature>
<dbReference type="Gene3D" id="2.60.40.10">
    <property type="entry name" value="Immunoglobulins"/>
    <property type="match status" value="2"/>
</dbReference>
<evidence type="ECO:0000256" key="4">
    <source>
        <dbReference type="SAM" id="Phobius"/>
    </source>
</evidence>
<keyword evidence="3" id="KW-0393">Immunoglobulin domain</keyword>
<dbReference type="Proteomes" id="UP001314229">
    <property type="component" value="Unassembled WGS sequence"/>
</dbReference>
<dbReference type="InterPro" id="IPR013783">
    <property type="entry name" value="Ig-like_fold"/>
</dbReference>
<dbReference type="PANTHER" id="PTHR24100:SF151">
    <property type="entry name" value="ICOS LIGAND"/>
    <property type="match status" value="1"/>
</dbReference>
<dbReference type="InterPro" id="IPR007110">
    <property type="entry name" value="Ig-like_dom"/>
</dbReference>
<sequence>VPIATVRWIRTDLQQHVFFKQNGYLDTAGQDPSYVNRVRLMNDAMMVNGELSLIVNKMNSRDTGTYQCYYKKPGECYTDELFKLANTVQLNGRDLHILVECGGTITMPCRAPRNAFIRDVEWIRSDPDRHVYHQRSKRLVTEDQDPSYVNRVQLEDVEMKNGDLSLILKNVSSNDEGRYECRYKEIKGRRKRAAFDDEPITIVYLKVTGPTDGDAESGKLSDRGDSSVILPVTLIAALVAVVGLVGFVIFKKLKGRSENNRDLPDDDPDVLQQLQENENSQ</sequence>
<evidence type="ECO:0000313" key="6">
    <source>
        <dbReference type="EMBL" id="CAK6981145.1"/>
    </source>
</evidence>
<dbReference type="SMART" id="SM00409">
    <property type="entry name" value="IG"/>
    <property type="match status" value="1"/>
</dbReference>